<keyword evidence="2" id="KW-1185">Reference proteome</keyword>
<name>A0A8S4RTS8_9NEOP</name>
<reference evidence="1" key="1">
    <citation type="submission" date="2022-03" db="EMBL/GenBank/DDBJ databases">
        <authorList>
            <person name="Lindestad O."/>
        </authorList>
    </citation>
    <scope>NUCLEOTIDE SEQUENCE</scope>
</reference>
<dbReference type="AlphaFoldDB" id="A0A8S4RTS8"/>
<gene>
    <name evidence="1" type="primary">jg3277</name>
    <name evidence="1" type="ORF">PAEG_LOCUS17663</name>
</gene>
<proteinExistence type="predicted"/>
<dbReference type="Proteomes" id="UP000838756">
    <property type="component" value="Unassembled WGS sequence"/>
</dbReference>
<dbReference type="EMBL" id="CAKXAJ010025574">
    <property type="protein sequence ID" value="CAH2241212.1"/>
    <property type="molecule type" value="Genomic_DNA"/>
</dbReference>
<evidence type="ECO:0000313" key="1">
    <source>
        <dbReference type="EMBL" id="CAH2241212.1"/>
    </source>
</evidence>
<accession>A0A8S4RTS8</accession>
<sequence length="74" mass="7808">MVTHTASAAASCSAGFQFGKLLCFLGAVCDTLVNIDQADAPPGKPSPMNRVTQGMQETRLATCRSVSTSLSRRF</sequence>
<organism evidence="1 2">
    <name type="scientific">Pararge aegeria aegeria</name>
    <dbReference type="NCBI Taxonomy" id="348720"/>
    <lineage>
        <taxon>Eukaryota</taxon>
        <taxon>Metazoa</taxon>
        <taxon>Ecdysozoa</taxon>
        <taxon>Arthropoda</taxon>
        <taxon>Hexapoda</taxon>
        <taxon>Insecta</taxon>
        <taxon>Pterygota</taxon>
        <taxon>Neoptera</taxon>
        <taxon>Endopterygota</taxon>
        <taxon>Lepidoptera</taxon>
        <taxon>Glossata</taxon>
        <taxon>Ditrysia</taxon>
        <taxon>Papilionoidea</taxon>
        <taxon>Nymphalidae</taxon>
        <taxon>Satyrinae</taxon>
        <taxon>Satyrini</taxon>
        <taxon>Parargina</taxon>
        <taxon>Pararge</taxon>
    </lineage>
</organism>
<protein>
    <submittedName>
        <fullName evidence="1">Jg3277 protein</fullName>
    </submittedName>
</protein>
<comment type="caution">
    <text evidence="1">The sequence shown here is derived from an EMBL/GenBank/DDBJ whole genome shotgun (WGS) entry which is preliminary data.</text>
</comment>
<evidence type="ECO:0000313" key="2">
    <source>
        <dbReference type="Proteomes" id="UP000838756"/>
    </source>
</evidence>